<keyword evidence="10" id="KW-1185">Reference proteome</keyword>
<dbReference type="GO" id="GO:0007606">
    <property type="term" value="P:sensory perception of chemical stimulus"/>
    <property type="evidence" value="ECO:0007669"/>
    <property type="project" value="UniProtKB-UniRule"/>
</dbReference>
<dbReference type="Gene3D" id="1.20.1070.10">
    <property type="entry name" value="Rhodopsin 7-helix transmembrane proteins"/>
    <property type="match status" value="1"/>
</dbReference>
<dbReference type="AlphaFoldDB" id="A0A1I7S6B4"/>
<dbReference type="PANTHER" id="PTHR31627">
    <property type="entry name" value="SERPENTINE RECEPTOR CLASS GAMMA-RELATED"/>
    <property type="match status" value="1"/>
</dbReference>
<dbReference type="EMBL" id="CAJFCV020000006">
    <property type="protein sequence ID" value="CAG9128171.1"/>
    <property type="molecule type" value="Genomic_DNA"/>
</dbReference>
<keyword evidence="5 6" id="KW-0472">Membrane</keyword>
<dbReference type="Proteomes" id="UP000095284">
    <property type="component" value="Unplaced"/>
</dbReference>
<reference evidence="11" key="1">
    <citation type="submission" date="2016-11" db="UniProtKB">
        <authorList>
            <consortium name="WormBaseParasite"/>
        </authorList>
    </citation>
    <scope>IDENTIFICATION</scope>
</reference>
<evidence type="ECO:0000313" key="11">
    <source>
        <dbReference type="WBParaSite" id="BXY_0855100.1"/>
    </source>
</evidence>
<keyword evidence="4 6" id="KW-1133">Transmembrane helix</keyword>
<dbReference type="InterPro" id="IPR051119">
    <property type="entry name" value="Nematode_SR-like"/>
</dbReference>
<feature type="transmembrane region" description="Helical" evidence="6">
    <location>
        <begin position="263"/>
        <end position="283"/>
    </location>
</feature>
<evidence type="ECO:0000313" key="9">
    <source>
        <dbReference type="Proteomes" id="UP000095284"/>
    </source>
</evidence>
<feature type="transmembrane region" description="Helical" evidence="6">
    <location>
        <begin position="39"/>
        <end position="60"/>
    </location>
</feature>
<evidence type="ECO:0000256" key="2">
    <source>
        <dbReference type="ARBA" id="ARBA00005692"/>
    </source>
</evidence>
<organism evidence="9 11">
    <name type="scientific">Bursaphelenchus xylophilus</name>
    <name type="common">Pinewood nematode worm</name>
    <name type="synonym">Aphelenchoides xylophilus</name>
    <dbReference type="NCBI Taxonomy" id="6326"/>
    <lineage>
        <taxon>Eukaryota</taxon>
        <taxon>Metazoa</taxon>
        <taxon>Ecdysozoa</taxon>
        <taxon>Nematoda</taxon>
        <taxon>Chromadorea</taxon>
        <taxon>Rhabditida</taxon>
        <taxon>Tylenchina</taxon>
        <taxon>Tylenchomorpha</taxon>
        <taxon>Aphelenchoidea</taxon>
        <taxon>Aphelenchoididae</taxon>
        <taxon>Bursaphelenchus</taxon>
    </lineage>
</organism>
<dbReference type="SUPFAM" id="SSF81321">
    <property type="entry name" value="Family A G protein-coupled receptor-like"/>
    <property type="match status" value="1"/>
</dbReference>
<evidence type="ECO:0000313" key="7">
    <source>
        <dbReference type="EMBL" id="CAD5233307.1"/>
    </source>
</evidence>
<feature type="transmembrane region" description="Helical" evidence="6">
    <location>
        <begin position="172"/>
        <end position="199"/>
    </location>
</feature>
<evidence type="ECO:0000256" key="1">
    <source>
        <dbReference type="ARBA" id="ARBA00004141"/>
    </source>
</evidence>
<feature type="transmembrane region" description="Helical" evidence="6">
    <location>
        <begin position="220"/>
        <end position="243"/>
    </location>
</feature>
<dbReference type="InterPro" id="IPR000609">
    <property type="entry name" value="7TM_GPCR_serpentine_rcpt_Srg"/>
</dbReference>
<evidence type="ECO:0000256" key="3">
    <source>
        <dbReference type="ARBA" id="ARBA00022692"/>
    </source>
</evidence>
<dbReference type="WBParaSite" id="BXY_0855100.1">
    <property type="protein sequence ID" value="BXY_0855100.1"/>
    <property type="gene ID" value="BXY_0855100"/>
</dbReference>
<dbReference type="OrthoDB" id="10419682at2759"/>
<gene>
    <name evidence="7" type="ORF">BXYJ_LOCUS13398</name>
</gene>
<feature type="transmembrane region" description="Helical" evidence="6">
    <location>
        <begin position="6"/>
        <end position="27"/>
    </location>
</feature>
<dbReference type="PANTHER" id="PTHR31627:SF42">
    <property type="entry name" value="G_PROTEIN_RECEP_F1_2 DOMAIN-CONTAINING PROTEIN-RELATED"/>
    <property type="match status" value="1"/>
</dbReference>
<dbReference type="SMR" id="A0A1I7S6B4"/>
<evidence type="ECO:0000313" key="10">
    <source>
        <dbReference type="Proteomes" id="UP000659654"/>
    </source>
</evidence>
<keyword evidence="3 6" id="KW-0812">Transmembrane</keyword>
<feature type="transmembrane region" description="Helical" evidence="6">
    <location>
        <begin position="128"/>
        <end position="146"/>
    </location>
</feature>
<dbReference type="Pfam" id="PF02118">
    <property type="entry name" value="Srg"/>
    <property type="match status" value="1"/>
</dbReference>
<proteinExistence type="inferred from homology"/>
<sequence length="328" mass="37835">MFWFETAEVCLCSFPLFILYIRVLYVLARRRASFASHFYTIMLVGGVFDVLGCSFYLVLIRLVNTDWFVNNIMSSVMKKFTFYGTPVIYLEYHCMYTAQISPLVMAFNRMCSLCFPLRYDRIWKHWKPILFVCYVILPFSFAWYILLNRSGFTFDVTPLWFNYSGYDYDHTYTFGIMDAVVTLYLSLGCAVLAFCLNLVNVCMLIRHKMKGYVTGKREANLVICSTVIFFVQCCVVLGQHIYMSGAFNIYVTLRFIIPPTLEAQFVFPALVIVLSIGSLREVVFSPLFNSRPIITFSNFQSNSITPIEAFESIVVPNNAVAAYNNRSV</sequence>
<evidence type="ECO:0000256" key="6">
    <source>
        <dbReference type="RuleBase" id="RU280813"/>
    </source>
</evidence>
<dbReference type="Proteomes" id="UP000582659">
    <property type="component" value="Unassembled WGS sequence"/>
</dbReference>
<dbReference type="Proteomes" id="UP000659654">
    <property type="component" value="Unassembled WGS sequence"/>
</dbReference>
<dbReference type="GO" id="GO:0004888">
    <property type="term" value="F:transmembrane signaling receptor activity"/>
    <property type="evidence" value="ECO:0007669"/>
    <property type="project" value="InterPro"/>
</dbReference>
<feature type="transmembrane region" description="Helical" evidence="6">
    <location>
        <begin position="80"/>
        <end position="107"/>
    </location>
</feature>
<evidence type="ECO:0000313" key="8">
    <source>
        <dbReference type="EMBL" id="CAG9128171.1"/>
    </source>
</evidence>
<evidence type="ECO:0000256" key="4">
    <source>
        <dbReference type="ARBA" id="ARBA00022989"/>
    </source>
</evidence>
<evidence type="ECO:0000256" key="5">
    <source>
        <dbReference type="ARBA" id="ARBA00023136"/>
    </source>
</evidence>
<protein>
    <recommendedName>
        <fullName evidence="6">Serpentine receptor class gamma</fullName>
    </recommendedName>
</protein>
<accession>A0A1I7S6B4</accession>
<dbReference type="EMBL" id="CAJFDI010000006">
    <property type="protein sequence ID" value="CAD5233307.1"/>
    <property type="molecule type" value="Genomic_DNA"/>
</dbReference>
<comment type="similarity">
    <text evidence="2 6">Belongs to the nematode receptor-like protein srg family.</text>
</comment>
<reference evidence="8" key="2">
    <citation type="submission" date="2020-08" db="EMBL/GenBank/DDBJ databases">
        <authorList>
            <person name="Kikuchi T."/>
        </authorList>
    </citation>
    <scope>NUCLEOTIDE SEQUENCE</scope>
    <source>
        <strain evidence="7">Ka4C1</strain>
    </source>
</reference>
<name>A0A1I7S6B4_BURXY</name>
<dbReference type="GO" id="GO:0016020">
    <property type="term" value="C:membrane"/>
    <property type="evidence" value="ECO:0007669"/>
    <property type="project" value="UniProtKB-SubCell"/>
</dbReference>
<dbReference type="PRINTS" id="PR00698">
    <property type="entry name" value="TMPROTEINSRG"/>
</dbReference>
<comment type="subcellular location">
    <subcellularLocation>
        <location evidence="1">Membrane</location>
        <topology evidence="1">Multi-pass membrane protein</topology>
    </subcellularLocation>
</comment>